<evidence type="ECO:0000256" key="1">
    <source>
        <dbReference type="SAM" id="Coils"/>
    </source>
</evidence>
<evidence type="ECO:0000256" key="2">
    <source>
        <dbReference type="SAM" id="Phobius"/>
    </source>
</evidence>
<proteinExistence type="predicted"/>
<dbReference type="PANTHER" id="PTHR41386">
    <property type="entry name" value="INTEGRAL MEMBRANE PROTEIN-RELATED"/>
    <property type="match status" value="1"/>
</dbReference>
<feature type="transmembrane region" description="Helical" evidence="2">
    <location>
        <begin position="150"/>
        <end position="172"/>
    </location>
</feature>
<organism evidence="3 4">
    <name type="scientific">Methanogenium organophilum</name>
    <dbReference type="NCBI Taxonomy" id="2199"/>
    <lineage>
        <taxon>Archaea</taxon>
        <taxon>Methanobacteriati</taxon>
        <taxon>Methanobacteriota</taxon>
        <taxon>Stenosarchaea group</taxon>
        <taxon>Methanomicrobia</taxon>
        <taxon>Methanomicrobiales</taxon>
        <taxon>Methanomicrobiaceae</taxon>
        <taxon>Methanogenium</taxon>
    </lineage>
</organism>
<keyword evidence="2" id="KW-0812">Transmembrane</keyword>
<dbReference type="EMBL" id="CP113361">
    <property type="protein sequence ID" value="WAI00346.1"/>
    <property type="molecule type" value="Genomic_DNA"/>
</dbReference>
<dbReference type="KEGG" id="mou:OU421_07855"/>
<keyword evidence="1" id="KW-0175">Coiled coil</keyword>
<dbReference type="Pfam" id="PF06210">
    <property type="entry name" value="DUF1003"/>
    <property type="match status" value="1"/>
</dbReference>
<dbReference type="GeneID" id="76835007"/>
<keyword evidence="4" id="KW-1185">Reference proteome</keyword>
<dbReference type="AlphaFoldDB" id="A0A9X9S245"/>
<dbReference type="Proteomes" id="UP001163096">
    <property type="component" value="Chromosome"/>
</dbReference>
<protein>
    <submittedName>
        <fullName evidence="3">DUF1003 domain-containing protein</fullName>
    </submittedName>
</protein>
<dbReference type="RefSeq" id="WP_268185519.1">
    <property type="nucleotide sequence ID" value="NZ_CP113361.1"/>
</dbReference>
<reference evidence="3" key="1">
    <citation type="submission" date="2022-11" db="EMBL/GenBank/DDBJ databases">
        <title>Complete genome sequence of Methanogenium organophilum DSM 3596.</title>
        <authorList>
            <person name="Chen S.-C."/>
            <person name="Lai S.-J."/>
            <person name="You Y.-T."/>
        </authorList>
    </citation>
    <scope>NUCLEOTIDE SEQUENCE</scope>
    <source>
        <strain evidence="3">DSM 3596</strain>
    </source>
</reference>
<dbReference type="InterPro" id="IPR010406">
    <property type="entry name" value="DUF1003"/>
</dbReference>
<dbReference type="PANTHER" id="PTHR41386:SF1">
    <property type="entry name" value="MEMBRANE PROTEIN"/>
    <property type="match status" value="1"/>
</dbReference>
<keyword evidence="2" id="KW-0472">Membrane</keyword>
<accession>A0A9X9S245</accession>
<evidence type="ECO:0000313" key="3">
    <source>
        <dbReference type="EMBL" id="WAI00346.1"/>
    </source>
</evidence>
<sequence length="236" mass="27085">MDEMEGRPTVPCQICGREMTHGEVVPAGSVGSAVADIIRRDHPDWSDEGYICRPDLNHYRARYVEELLEKEKGEVSSLEEKVIFAMKERSVLSEDTSAAFDRQLTLGERAADRFANFAGSWTFIILFFAVLIVWIAVNSVLLLFRPFDPYPFILLNLVLSCLAAVQAPVIIMSQNRQEDRDRLQARHDYQVDLKAELEIRNLNEKIDYLLVTQGERLLEIQKIQVELMEEIARQKS</sequence>
<evidence type="ECO:0000313" key="4">
    <source>
        <dbReference type="Proteomes" id="UP001163096"/>
    </source>
</evidence>
<feature type="coiled-coil region" evidence="1">
    <location>
        <begin position="61"/>
        <end position="88"/>
    </location>
</feature>
<keyword evidence="2" id="KW-1133">Transmembrane helix</keyword>
<gene>
    <name evidence="3" type="ORF">OU421_07855</name>
</gene>
<feature type="transmembrane region" description="Helical" evidence="2">
    <location>
        <begin position="123"/>
        <end position="144"/>
    </location>
</feature>
<name>A0A9X9S245_METOG</name>